<gene>
    <name evidence="1" type="ORF">BWY43_00565</name>
</gene>
<organism evidence="1">
    <name type="scientific">candidate division WS2 bacterium ADurb.Bin280</name>
    <dbReference type="NCBI Taxonomy" id="1852829"/>
    <lineage>
        <taxon>Bacteria</taxon>
        <taxon>candidate division WS2</taxon>
    </lineage>
</organism>
<evidence type="ECO:0000313" key="1">
    <source>
        <dbReference type="EMBL" id="OQA52281.1"/>
    </source>
</evidence>
<accession>A0A1V5SDK7</accession>
<proteinExistence type="predicted"/>
<dbReference type="AlphaFoldDB" id="A0A1V5SDK7"/>
<sequence length="99" mass="11146">MIVATFFVPQGFDTEPYETKLAEVINKLGRKFVSNVFEYETDLPKDGTRAVLQLTVSEIEEGWQNRAVFIANAIRGDIVVVVNGRFVYDDETVASTAHF</sequence>
<comment type="caution">
    <text evidence="1">The sequence shown here is derived from an EMBL/GenBank/DDBJ whole genome shotgun (WGS) entry which is preliminary data.</text>
</comment>
<reference evidence="1" key="1">
    <citation type="submission" date="2017-02" db="EMBL/GenBank/DDBJ databases">
        <title>Delving into the versatile metabolic prowess of the omnipresent phylum Bacteroidetes.</title>
        <authorList>
            <person name="Nobu M.K."/>
            <person name="Mei R."/>
            <person name="Narihiro T."/>
            <person name="Kuroda K."/>
            <person name="Liu W.-T."/>
        </authorList>
    </citation>
    <scope>NUCLEOTIDE SEQUENCE</scope>
    <source>
        <strain evidence="1">ADurb.Bin280</strain>
    </source>
</reference>
<name>A0A1V5SDK7_9BACT</name>
<dbReference type="EMBL" id="MWBO01000038">
    <property type="protein sequence ID" value="OQA52281.1"/>
    <property type="molecule type" value="Genomic_DNA"/>
</dbReference>
<protein>
    <submittedName>
        <fullName evidence="1">Uncharacterized protein</fullName>
    </submittedName>
</protein>
<dbReference type="Proteomes" id="UP000485367">
    <property type="component" value="Unassembled WGS sequence"/>
</dbReference>